<reference evidence="3 4" key="1">
    <citation type="journal article" date="2019" name="Mol. Biol. Evol.">
        <title>Blast fungal genomes show frequent chromosomal changes, gene gains and losses, and effector gene turnover.</title>
        <authorList>
            <person name="Gomez Luciano L.B."/>
            <person name="Jason Tsai I."/>
            <person name="Chuma I."/>
            <person name="Tosa Y."/>
            <person name="Chen Y.H."/>
            <person name="Li J.Y."/>
            <person name="Li M.Y."/>
            <person name="Jade Lu M.Y."/>
            <person name="Nakayashiki H."/>
            <person name="Li W.H."/>
        </authorList>
    </citation>
    <scope>NUCLEOTIDE SEQUENCE [LARGE SCALE GENOMIC DNA]</scope>
    <source>
        <strain evidence="3">MZ5-1-6</strain>
    </source>
</reference>
<feature type="chain" id="PRO_5020326926" evidence="2">
    <location>
        <begin position="22"/>
        <end position="596"/>
    </location>
</feature>
<feature type="signal peptide" evidence="2">
    <location>
        <begin position="1"/>
        <end position="21"/>
    </location>
</feature>
<organism evidence="3 4">
    <name type="scientific">Pyricularia oryzae</name>
    <name type="common">Rice blast fungus</name>
    <name type="synonym">Magnaporthe oryzae</name>
    <dbReference type="NCBI Taxonomy" id="318829"/>
    <lineage>
        <taxon>Eukaryota</taxon>
        <taxon>Fungi</taxon>
        <taxon>Dikarya</taxon>
        <taxon>Ascomycota</taxon>
        <taxon>Pezizomycotina</taxon>
        <taxon>Sordariomycetes</taxon>
        <taxon>Sordariomycetidae</taxon>
        <taxon>Magnaporthales</taxon>
        <taxon>Pyriculariaceae</taxon>
        <taxon>Pyricularia</taxon>
    </lineage>
</organism>
<dbReference type="AlphaFoldDB" id="A0A4P7NSU7"/>
<evidence type="ECO:0000256" key="2">
    <source>
        <dbReference type="SAM" id="SignalP"/>
    </source>
</evidence>
<feature type="region of interest" description="Disordered" evidence="1">
    <location>
        <begin position="253"/>
        <end position="274"/>
    </location>
</feature>
<dbReference type="Proteomes" id="UP000294847">
    <property type="component" value="Chromosome 7"/>
</dbReference>
<evidence type="ECO:0000313" key="3">
    <source>
        <dbReference type="EMBL" id="QBZ65402.1"/>
    </source>
</evidence>
<protein>
    <submittedName>
        <fullName evidence="3">Uncharacterized protein</fullName>
    </submittedName>
</protein>
<proteinExistence type="predicted"/>
<evidence type="ECO:0000256" key="1">
    <source>
        <dbReference type="SAM" id="MobiDB-lite"/>
    </source>
</evidence>
<evidence type="ECO:0000313" key="4">
    <source>
        <dbReference type="Proteomes" id="UP000294847"/>
    </source>
</evidence>
<gene>
    <name evidence="3" type="ORF">PoMZ_12361</name>
</gene>
<keyword evidence="2" id="KW-0732">Signal</keyword>
<accession>A0A4P7NSU7</accession>
<sequence>MNPRRLLGAFGALWLAGSASAAALSPRADTVDTASFDVLTKGADAQVQSVIDTKASALRDQPRALTRQVRRLVTPFVWPQSTYHHDESLIPHIDEMLAELVQRQHDDGTFSVGNRHSPPDTGFLIEDFGIMENILSRDQHPASARMAETIRLILTKAGPGMAKGGVHTPNHRWKICSALARIYKVTGEESYIDRIDEWLAEGIDQDADGIYSERSPIYYGAVSNPSLLAVAHILNRTDLIPYVRKNLELNIQHSEPNSEPEVVHSRRQDQGQDKRDLQDFYVQYRELALLDNNGRFAAMANLIEKVGGLNLGDFLADAVERPELMRQLPAEEQPFVDFEKLYRDAGLVRARRGKLTTTVFGGTDWYSNGEETEFFNRIGSGLSTNPTLFRAWNGGLVLEGVRLVSDFFSMGHFRSNGISFAEGVSKLGNEVKIPYYLPIAPELRDQNGTYKMSRSVDGRFYSALDFENRPTSTRDLKTDITVSPTDTGYDLVFEVTGEPDVGVTIEVTFRPGGKLEGTEELVDDNGVKTYHLVEGQGKYSLGNDTITFGPGNGAGVIDTSAGEQYSWPGGNLAMTGHRVFITGTSPMKYTLNLGFA</sequence>
<name>A0A4P7NSU7_PYROR</name>
<feature type="compositionally biased region" description="Basic and acidic residues" evidence="1">
    <location>
        <begin position="261"/>
        <end position="274"/>
    </location>
</feature>
<dbReference type="EMBL" id="CP034210">
    <property type="protein sequence ID" value="QBZ65402.1"/>
    <property type="molecule type" value="Genomic_DNA"/>
</dbReference>